<organism evidence="2 3">
    <name type="scientific">Sphingobacterium corticibacterium</name>
    <dbReference type="NCBI Taxonomy" id="2484746"/>
    <lineage>
        <taxon>Bacteria</taxon>
        <taxon>Pseudomonadati</taxon>
        <taxon>Bacteroidota</taxon>
        <taxon>Sphingobacteriia</taxon>
        <taxon>Sphingobacteriales</taxon>
        <taxon>Sphingobacteriaceae</taxon>
        <taxon>Sphingobacterium</taxon>
    </lineage>
</organism>
<keyword evidence="3" id="KW-1185">Reference proteome</keyword>
<evidence type="ECO:0000313" key="3">
    <source>
        <dbReference type="Proteomes" id="UP000292855"/>
    </source>
</evidence>
<protein>
    <recommendedName>
        <fullName evidence="4">Lipid/polyisoprenoid-binding YceI-like domain-containing protein</fullName>
    </recommendedName>
</protein>
<dbReference type="OrthoDB" id="960317at2"/>
<feature type="signal peptide" evidence="1">
    <location>
        <begin position="1"/>
        <end position="22"/>
    </location>
</feature>
<dbReference type="RefSeq" id="WP_130142511.1">
    <property type="nucleotide sequence ID" value="NZ_SGIT01000003.1"/>
</dbReference>
<proteinExistence type="predicted"/>
<sequence>MKTQSTLFALIVLFLLSCSKSSEEPQPEPEPEPEEETLPKELAITRTIAYFHEDEAYYQPYVYRYDTETAAWSKRIGAHFSTISESSPTYIGYTQPYVEDSGVNLFHMVTLYAEHIGSTNVKTAGINVEKVLGFVPDESSELTGKEEDNDLTYAKGEVEVVSQKVKIRKSGLVDFFEIGISGKGTYDLKTGVIDLEVHFDEREIGGQEDVVRQYKISKEALTF</sequence>
<dbReference type="PROSITE" id="PS51257">
    <property type="entry name" value="PROKAR_LIPOPROTEIN"/>
    <property type="match status" value="1"/>
</dbReference>
<name>A0A4Q6XR83_9SPHI</name>
<comment type="caution">
    <text evidence="2">The sequence shown here is derived from an EMBL/GenBank/DDBJ whole genome shotgun (WGS) entry which is preliminary data.</text>
</comment>
<evidence type="ECO:0000313" key="2">
    <source>
        <dbReference type="EMBL" id="RZF58726.1"/>
    </source>
</evidence>
<evidence type="ECO:0008006" key="4">
    <source>
        <dbReference type="Google" id="ProtNLM"/>
    </source>
</evidence>
<dbReference type="AlphaFoldDB" id="A0A4Q6XR83"/>
<accession>A0A4Q6XR83</accession>
<gene>
    <name evidence="2" type="ORF">EWE74_15480</name>
</gene>
<keyword evidence="1" id="KW-0732">Signal</keyword>
<dbReference type="Proteomes" id="UP000292855">
    <property type="component" value="Unassembled WGS sequence"/>
</dbReference>
<reference evidence="2 3" key="1">
    <citation type="submission" date="2019-02" db="EMBL/GenBank/DDBJ databases">
        <authorList>
            <person name="Li Y."/>
        </authorList>
    </citation>
    <scope>NUCLEOTIDE SEQUENCE [LARGE SCALE GENOMIC DNA]</scope>
    <source>
        <strain evidence="2 3">30C10-4-7</strain>
    </source>
</reference>
<evidence type="ECO:0000256" key="1">
    <source>
        <dbReference type="SAM" id="SignalP"/>
    </source>
</evidence>
<dbReference type="EMBL" id="SGIT01000003">
    <property type="protein sequence ID" value="RZF58726.1"/>
    <property type="molecule type" value="Genomic_DNA"/>
</dbReference>
<feature type="chain" id="PRO_5020304530" description="Lipid/polyisoprenoid-binding YceI-like domain-containing protein" evidence="1">
    <location>
        <begin position="23"/>
        <end position="223"/>
    </location>
</feature>